<name>A0A9Q1J1X3_SYNKA</name>
<dbReference type="PROSITE" id="PS50878">
    <property type="entry name" value="RT_POL"/>
    <property type="match status" value="1"/>
</dbReference>
<evidence type="ECO:0000259" key="1">
    <source>
        <dbReference type="PROSITE" id="PS50878"/>
    </source>
</evidence>
<dbReference type="EMBL" id="JAINUF010000004">
    <property type="protein sequence ID" value="KAJ8365012.1"/>
    <property type="molecule type" value="Genomic_DNA"/>
</dbReference>
<feature type="domain" description="Reverse transcriptase" evidence="1">
    <location>
        <begin position="1"/>
        <end position="161"/>
    </location>
</feature>
<evidence type="ECO:0000313" key="3">
    <source>
        <dbReference type="Proteomes" id="UP001152622"/>
    </source>
</evidence>
<dbReference type="InterPro" id="IPR043502">
    <property type="entry name" value="DNA/RNA_pol_sf"/>
</dbReference>
<gene>
    <name evidence="2" type="ORF">SKAU_G00138430</name>
</gene>
<organism evidence="2 3">
    <name type="scientific">Synaphobranchus kaupii</name>
    <name type="common">Kaup's arrowtooth eel</name>
    <dbReference type="NCBI Taxonomy" id="118154"/>
    <lineage>
        <taxon>Eukaryota</taxon>
        <taxon>Metazoa</taxon>
        <taxon>Chordata</taxon>
        <taxon>Craniata</taxon>
        <taxon>Vertebrata</taxon>
        <taxon>Euteleostomi</taxon>
        <taxon>Actinopterygii</taxon>
        <taxon>Neopterygii</taxon>
        <taxon>Teleostei</taxon>
        <taxon>Anguilliformes</taxon>
        <taxon>Synaphobranchidae</taxon>
        <taxon>Synaphobranchus</taxon>
    </lineage>
</organism>
<accession>A0A9Q1J1X3</accession>
<dbReference type="InterPro" id="IPR000477">
    <property type="entry name" value="RT_dom"/>
</dbReference>
<dbReference type="PANTHER" id="PTHR36688:SF1">
    <property type="entry name" value="ENDONUCLEASE_EXONUCLEASE_PHOSPHATASE DOMAIN-CONTAINING PROTEIN"/>
    <property type="match status" value="1"/>
</dbReference>
<proteinExistence type="predicted"/>
<dbReference type="InterPro" id="IPR052560">
    <property type="entry name" value="RdDP_mobile_element"/>
</dbReference>
<dbReference type="OrthoDB" id="416454at2759"/>
<reference evidence="2" key="1">
    <citation type="journal article" date="2023" name="Science">
        <title>Genome structures resolve the early diversification of teleost fishes.</title>
        <authorList>
            <person name="Parey E."/>
            <person name="Louis A."/>
            <person name="Montfort J."/>
            <person name="Bouchez O."/>
            <person name="Roques C."/>
            <person name="Iampietro C."/>
            <person name="Lluch J."/>
            <person name="Castinel A."/>
            <person name="Donnadieu C."/>
            <person name="Desvignes T."/>
            <person name="Floi Bucao C."/>
            <person name="Jouanno E."/>
            <person name="Wen M."/>
            <person name="Mejri S."/>
            <person name="Dirks R."/>
            <person name="Jansen H."/>
            <person name="Henkel C."/>
            <person name="Chen W.J."/>
            <person name="Zahm M."/>
            <person name="Cabau C."/>
            <person name="Klopp C."/>
            <person name="Thompson A.W."/>
            <person name="Robinson-Rechavi M."/>
            <person name="Braasch I."/>
            <person name="Lecointre G."/>
            <person name="Bobe J."/>
            <person name="Postlethwait J.H."/>
            <person name="Berthelot C."/>
            <person name="Roest Crollius H."/>
            <person name="Guiguen Y."/>
        </authorList>
    </citation>
    <scope>NUCLEOTIDE SEQUENCE</scope>
    <source>
        <strain evidence="2">WJC10195</strain>
    </source>
</reference>
<dbReference type="Pfam" id="PF00078">
    <property type="entry name" value="RVT_1"/>
    <property type="match status" value="1"/>
</dbReference>
<sequence>MGVAFVDLSTAYDTVQHRPLIKKLFDMTADAKLCNVIRCLLSNRMFHVTLNNRKSRWFHQTNGLPQGSVLAPLLFSVYTNDQPLPEGCSRFIYVDDLAMATQQHNFPEIESTLERGLSDMSAYYLENHLRTNPGKTQICSFHLKNREAKREIDVTWDGIKLENYQHPVYLGVTLDRTLSYKAHIQKTRAKVSTRNSLLRQLTNSKAVITKAECTKQANDNRHSLHEHSAAQKRLSSRSSFLDTTEVLETTPTDARITEWQNQWNSLGSQTTQWMERGITPDECLTTGHDQRCLENTEPPAGRQRTLQGVHEEMENNNFRCMCVWRIPNHGTHYEM</sequence>
<dbReference type="SUPFAM" id="SSF56672">
    <property type="entry name" value="DNA/RNA polymerases"/>
    <property type="match status" value="1"/>
</dbReference>
<comment type="caution">
    <text evidence="2">The sequence shown here is derived from an EMBL/GenBank/DDBJ whole genome shotgun (WGS) entry which is preliminary data.</text>
</comment>
<dbReference type="AlphaFoldDB" id="A0A9Q1J1X3"/>
<keyword evidence="3" id="KW-1185">Reference proteome</keyword>
<dbReference type="Proteomes" id="UP001152622">
    <property type="component" value="Chromosome 4"/>
</dbReference>
<evidence type="ECO:0000313" key="2">
    <source>
        <dbReference type="EMBL" id="KAJ8365012.1"/>
    </source>
</evidence>
<protein>
    <recommendedName>
        <fullName evidence="1">Reverse transcriptase domain-containing protein</fullName>
    </recommendedName>
</protein>
<dbReference type="PANTHER" id="PTHR36688">
    <property type="entry name" value="ENDO/EXONUCLEASE/PHOSPHATASE DOMAIN-CONTAINING PROTEIN"/>
    <property type="match status" value="1"/>
</dbReference>